<evidence type="ECO:0000313" key="3">
    <source>
        <dbReference type="EMBL" id="PSR78942.1"/>
    </source>
</evidence>
<evidence type="ECO:0000256" key="1">
    <source>
        <dbReference type="SAM" id="Phobius"/>
    </source>
</evidence>
<keyword evidence="1" id="KW-1133">Transmembrane helix</keyword>
<feature type="signal peptide" evidence="2">
    <location>
        <begin position="1"/>
        <end position="19"/>
    </location>
</feature>
<keyword evidence="4" id="KW-1185">Reference proteome</keyword>
<sequence length="94" mass="10319">MISFLVSASAAHLTRVCAACQSKATLLREPQISNHYIDAKELGQIGKKRTKPTCRGYIYHYLEVSLLFLFLFFFFVAASRSVGRSVVSSGASVG</sequence>
<keyword evidence="2" id="KW-0732">Signal</keyword>
<name>A0A2T2ZXH5_9PEZI</name>
<gene>
    <name evidence="3" type="ORF">BD289DRAFT_443149</name>
</gene>
<accession>A0A2T2ZXH5</accession>
<feature type="chain" id="PRO_5015604784" description="Secreted protein" evidence="2">
    <location>
        <begin position="20"/>
        <end position="94"/>
    </location>
</feature>
<evidence type="ECO:0000313" key="4">
    <source>
        <dbReference type="Proteomes" id="UP000241462"/>
    </source>
</evidence>
<evidence type="ECO:0000256" key="2">
    <source>
        <dbReference type="SAM" id="SignalP"/>
    </source>
</evidence>
<evidence type="ECO:0008006" key="5">
    <source>
        <dbReference type="Google" id="ProtNLM"/>
    </source>
</evidence>
<dbReference type="Proteomes" id="UP000241462">
    <property type="component" value="Unassembled WGS sequence"/>
</dbReference>
<dbReference type="AlphaFoldDB" id="A0A2T2ZXH5"/>
<organism evidence="3 4">
    <name type="scientific">Coniella lustricola</name>
    <dbReference type="NCBI Taxonomy" id="2025994"/>
    <lineage>
        <taxon>Eukaryota</taxon>
        <taxon>Fungi</taxon>
        <taxon>Dikarya</taxon>
        <taxon>Ascomycota</taxon>
        <taxon>Pezizomycotina</taxon>
        <taxon>Sordariomycetes</taxon>
        <taxon>Sordariomycetidae</taxon>
        <taxon>Diaporthales</taxon>
        <taxon>Schizoparmaceae</taxon>
        <taxon>Coniella</taxon>
    </lineage>
</organism>
<feature type="transmembrane region" description="Helical" evidence="1">
    <location>
        <begin position="58"/>
        <end position="78"/>
    </location>
</feature>
<reference evidence="3 4" key="1">
    <citation type="journal article" date="2018" name="Mycol. Prog.">
        <title>Coniella lustricola, a new species from submerged detritus.</title>
        <authorList>
            <person name="Raudabaugh D.B."/>
            <person name="Iturriaga T."/>
            <person name="Carver A."/>
            <person name="Mondo S."/>
            <person name="Pangilinan J."/>
            <person name="Lipzen A."/>
            <person name="He G."/>
            <person name="Amirebrahimi M."/>
            <person name="Grigoriev I.V."/>
            <person name="Miller A.N."/>
        </authorList>
    </citation>
    <scope>NUCLEOTIDE SEQUENCE [LARGE SCALE GENOMIC DNA]</scope>
    <source>
        <strain evidence="3 4">B22-T-1</strain>
    </source>
</reference>
<protein>
    <recommendedName>
        <fullName evidence="5">Secreted protein</fullName>
    </recommendedName>
</protein>
<dbReference type="InParanoid" id="A0A2T2ZXH5"/>
<keyword evidence="1" id="KW-0812">Transmembrane</keyword>
<dbReference type="EMBL" id="KZ678584">
    <property type="protein sequence ID" value="PSR78942.1"/>
    <property type="molecule type" value="Genomic_DNA"/>
</dbReference>
<keyword evidence="1" id="KW-0472">Membrane</keyword>
<proteinExistence type="predicted"/>